<gene>
    <name evidence="3" type="ORF">BMWSH_1770</name>
</gene>
<dbReference type="GO" id="GO:0004175">
    <property type="term" value="F:endopeptidase activity"/>
    <property type="evidence" value="ECO:0007669"/>
    <property type="project" value="UniProtKB-ARBA"/>
</dbReference>
<dbReference type="AlphaFoldDB" id="A0A8D3X072"/>
<feature type="domain" description="CAAX prenyl protease 2/Lysostaphin resistance protein A-like" evidence="2">
    <location>
        <begin position="105"/>
        <end position="202"/>
    </location>
</feature>
<feature type="transmembrane region" description="Helical" evidence="1">
    <location>
        <begin position="105"/>
        <end position="124"/>
    </location>
</feature>
<reference evidence="3 4" key="1">
    <citation type="journal article" date="2011" name="J. Bacteriol.">
        <title>Complete genome sequence of the industrial strain Bacillus megaterium WSH-002.</title>
        <authorList>
            <person name="Liu L."/>
            <person name="Li Y."/>
            <person name="Zhang J."/>
            <person name="Zou W."/>
            <person name="Zhou Z."/>
            <person name="Liu J."/>
            <person name="Li X."/>
            <person name="Wang L."/>
            <person name="Chen J."/>
        </authorList>
    </citation>
    <scope>NUCLEOTIDE SEQUENCE [LARGE SCALE GENOMIC DNA]</scope>
    <source>
        <strain evidence="3 4">WSH-002</strain>
    </source>
</reference>
<feature type="transmembrane region" description="Helical" evidence="1">
    <location>
        <begin position="77"/>
        <end position="93"/>
    </location>
</feature>
<dbReference type="GO" id="GO:0080120">
    <property type="term" value="P:CAAX-box protein maturation"/>
    <property type="evidence" value="ECO:0007669"/>
    <property type="project" value="UniProtKB-ARBA"/>
</dbReference>
<accession>A0A8D3X072</accession>
<feature type="transmembrane region" description="Helical" evidence="1">
    <location>
        <begin position="136"/>
        <end position="154"/>
    </location>
</feature>
<proteinExistence type="predicted"/>
<name>A0A8D3X072_PRIMW</name>
<dbReference type="InterPro" id="IPR052710">
    <property type="entry name" value="CAAX_protease"/>
</dbReference>
<dbReference type="PANTHER" id="PTHR36435:SF1">
    <property type="entry name" value="CAAX AMINO TERMINAL PROTEASE FAMILY PROTEIN"/>
    <property type="match status" value="1"/>
</dbReference>
<keyword evidence="1" id="KW-1133">Transmembrane helix</keyword>
<protein>
    <submittedName>
        <fullName evidence="3">Abortive infection protein</fullName>
    </submittedName>
</protein>
<organism evidence="3 4">
    <name type="scientific">Priestia megaterium (strain WSH-002)</name>
    <name type="common">Bacillus megaterium</name>
    <dbReference type="NCBI Taxonomy" id="1006007"/>
    <lineage>
        <taxon>Bacteria</taxon>
        <taxon>Bacillati</taxon>
        <taxon>Bacillota</taxon>
        <taxon>Bacilli</taxon>
        <taxon>Bacillales</taxon>
        <taxon>Bacillaceae</taxon>
        <taxon>Priestia</taxon>
    </lineage>
</organism>
<feature type="transmembrane region" description="Helical" evidence="1">
    <location>
        <begin position="7"/>
        <end position="31"/>
    </location>
</feature>
<evidence type="ECO:0000256" key="1">
    <source>
        <dbReference type="SAM" id="Phobius"/>
    </source>
</evidence>
<dbReference type="KEGG" id="bmh:BMWSH_1770"/>
<dbReference type="PANTHER" id="PTHR36435">
    <property type="entry name" value="SLR1288 PROTEIN"/>
    <property type="match status" value="1"/>
</dbReference>
<keyword evidence="1" id="KW-0812">Transmembrane</keyword>
<evidence type="ECO:0000313" key="4">
    <source>
        <dbReference type="Proteomes" id="UP000001283"/>
    </source>
</evidence>
<dbReference type="Proteomes" id="UP000001283">
    <property type="component" value="Chromosome"/>
</dbReference>
<feature type="transmembrane region" description="Helical" evidence="1">
    <location>
        <begin position="37"/>
        <end position="56"/>
    </location>
</feature>
<feature type="transmembrane region" description="Helical" evidence="1">
    <location>
        <begin position="215"/>
        <end position="232"/>
    </location>
</feature>
<evidence type="ECO:0000259" key="2">
    <source>
        <dbReference type="Pfam" id="PF02517"/>
    </source>
</evidence>
<feature type="transmembrane region" description="Helical" evidence="1">
    <location>
        <begin position="166"/>
        <end position="195"/>
    </location>
</feature>
<evidence type="ECO:0000313" key="3">
    <source>
        <dbReference type="EMBL" id="AEN88652.1"/>
    </source>
</evidence>
<dbReference type="InterPro" id="IPR003675">
    <property type="entry name" value="Rce1/LyrA-like_dom"/>
</dbReference>
<dbReference type="Pfam" id="PF02517">
    <property type="entry name" value="Rce1-like"/>
    <property type="match status" value="1"/>
</dbReference>
<sequence>MMIKSKLLWKVIGLEILVIFWFVVNGVYVSMTHPTAHYLQFLGVVPLAIGIAFYLTKTKKWQHFFSFQQNMSFRTRILFLSPLLLYLLIILIGNKGVHGSSIADLVLILLTQTLVIAFVEEMVFRGFMLNLLLSKSYKVAVLLSSFLFAFTHSLNMLSGQSVANTIFQILFAFVIGLVLALLIVNGQSIGITIAFHGLNNFLQFTSPVDANDSLLINYALLLFLSGYAFYLWNRKSTLSVSQHQISS</sequence>
<keyword evidence="1" id="KW-0472">Membrane</keyword>
<dbReference type="EMBL" id="CP003017">
    <property type="protein sequence ID" value="AEN88652.1"/>
    <property type="molecule type" value="Genomic_DNA"/>
</dbReference>